<name>A0A8K0GR75_9ROSA</name>
<dbReference type="OrthoDB" id="1906396at2759"/>
<evidence type="ECO:0000313" key="4">
    <source>
        <dbReference type="Proteomes" id="UP000796880"/>
    </source>
</evidence>
<dbReference type="AlphaFoldDB" id="A0A8K0GR75"/>
<evidence type="ECO:0000313" key="3">
    <source>
        <dbReference type="EMBL" id="KAF3434426.1"/>
    </source>
</evidence>
<gene>
    <name evidence="3" type="ORF">FNV43_RR25529</name>
</gene>
<proteinExistence type="predicted"/>
<sequence>MTTRQVHAHLPPRCPIQKKPTNGPIHDPNSLPIRHHRSSSQCNTEEQPAWLADLLSDPDSNSKGRLHRRSASDPATLLDSLADSMTILGPNYDEEGSMNASCGLHTGCLYGPNSPRRKCSSSFSENAIVSALSDYVSQEPVQFVDGSLCASGICPSDAITDGSLTFDELGSETKAVKRHPGQRSRIRKLQYIAELERTVDVLQTLESELAIRVASLLQQRAALSLENSKLKQQMARLRQEKLIMDDQYQFLKKEAKRLKIGLTNYPNHKFGAYFGSSANNAAGRLDAMQMAFDMEKLNIN</sequence>
<feature type="coiled-coil region" evidence="1">
    <location>
        <begin position="213"/>
        <end position="254"/>
    </location>
</feature>
<dbReference type="Proteomes" id="UP000796880">
    <property type="component" value="Unassembled WGS sequence"/>
</dbReference>
<accession>A0A8K0GR75</accession>
<organism evidence="3 4">
    <name type="scientific">Rhamnella rubrinervis</name>
    <dbReference type="NCBI Taxonomy" id="2594499"/>
    <lineage>
        <taxon>Eukaryota</taxon>
        <taxon>Viridiplantae</taxon>
        <taxon>Streptophyta</taxon>
        <taxon>Embryophyta</taxon>
        <taxon>Tracheophyta</taxon>
        <taxon>Spermatophyta</taxon>
        <taxon>Magnoliopsida</taxon>
        <taxon>eudicotyledons</taxon>
        <taxon>Gunneridae</taxon>
        <taxon>Pentapetalae</taxon>
        <taxon>rosids</taxon>
        <taxon>fabids</taxon>
        <taxon>Rosales</taxon>
        <taxon>Rhamnaceae</taxon>
        <taxon>rhamnoid group</taxon>
        <taxon>Rhamneae</taxon>
        <taxon>Rhamnella</taxon>
    </lineage>
</organism>
<keyword evidence="4" id="KW-1185">Reference proteome</keyword>
<keyword evidence="1" id="KW-0175">Coiled coil</keyword>
<dbReference type="InterPro" id="IPR044759">
    <property type="entry name" value="bZIP_RF2"/>
</dbReference>
<feature type="region of interest" description="Disordered" evidence="2">
    <location>
        <begin position="1"/>
        <end position="46"/>
    </location>
</feature>
<dbReference type="GO" id="GO:0003700">
    <property type="term" value="F:DNA-binding transcription factor activity"/>
    <property type="evidence" value="ECO:0007669"/>
    <property type="project" value="InterPro"/>
</dbReference>
<dbReference type="EMBL" id="VOIH02000011">
    <property type="protein sequence ID" value="KAF3434426.1"/>
    <property type="molecule type" value="Genomic_DNA"/>
</dbReference>
<evidence type="ECO:0000256" key="2">
    <source>
        <dbReference type="SAM" id="MobiDB-lite"/>
    </source>
</evidence>
<dbReference type="CDD" id="cd14703">
    <property type="entry name" value="bZIP_plant_RF2"/>
    <property type="match status" value="1"/>
</dbReference>
<dbReference type="GO" id="GO:0005634">
    <property type="term" value="C:nucleus"/>
    <property type="evidence" value="ECO:0007669"/>
    <property type="project" value="UniProtKB-ARBA"/>
</dbReference>
<dbReference type="PANTHER" id="PTHR46835">
    <property type="entry name" value="BASIC-LEUCINE ZIPPER (BZIP) TRANSCRIPTION FACTOR FAMILY PROTEIN-RELATED"/>
    <property type="match status" value="1"/>
</dbReference>
<protein>
    <submittedName>
        <fullName evidence="3">Uncharacterized protein</fullName>
    </submittedName>
</protein>
<dbReference type="PANTHER" id="PTHR46835:SF4">
    <property type="entry name" value="B-ZIP PROTEIN"/>
    <property type="match status" value="1"/>
</dbReference>
<evidence type="ECO:0000256" key="1">
    <source>
        <dbReference type="SAM" id="Coils"/>
    </source>
</evidence>
<reference evidence="3" key="1">
    <citation type="submission" date="2020-03" db="EMBL/GenBank/DDBJ databases">
        <title>A high-quality chromosome-level genome assembly of a woody plant with both climbing and erect habits, Rhamnella rubrinervis.</title>
        <authorList>
            <person name="Lu Z."/>
            <person name="Yang Y."/>
            <person name="Zhu X."/>
            <person name="Sun Y."/>
        </authorList>
    </citation>
    <scope>NUCLEOTIDE SEQUENCE</scope>
    <source>
        <strain evidence="3">BYM</strain>
        <tissue evidence="3">Leaf</tissue>
    </source>
</reference>
<comment type="caution">
    <text evidence="3">The sequence shown here is derived from an EMBL/GenBank/DDBJ whole genome shotgun (WGS) entry which is preliminary data.</text>
</comment>
<dbReference type="InterPro" id="IPR044797">
    <property type="entry name" value="At4g06598-like"/>
</dbReference>